<dbReference type="UniPathway" id="UPA00115">
    <property type="reaction ID" value="UER00408"/>
</dbReference>
<comment type="catalytic activity">
    <reaction evidence="7">
        <text>D-glucose 6-phosphate + NADP(+) = 6-phospho-D-glucono-1,5-lactone + NADPH + H(+)</text>
        <dbReference type="Rhea" id="RHEA:15841"/>
        <dbReference type="ChEBI" id="CHEBI:15378"/>
        <dbReference type="ChEBI" id="CHEBI:57783"/>
        <dbReference type="ChEBI" id="CHEBI:57955"/>
        <dbReference type="ChEBI" id="CHEBI:58349"/>
        <dbReference type="ChEBI" id="CHEBI:61548"/>
        <dbReference type="EC" id="1.1.1.49"/>
    </reaction>
</comment>
<dbReference type="InterPro" id="IPR022674">
    <property type="entry name" value="G6P_DH_NAD-bd"/>
</dbReference>
<comment type="function">
    <text evidence="7">Catalyzes the oxidation of glucose 6-phosphate to 6-phosphogluconolactone.</text>
</comment>
<proteinExistence type="inferred from homology"/>
<dbReference type="Proteomes" id="UP000574133">
    <property type="component" value="Unassembled WGS sequence"/>
</dbReference>
<feature type="active site" description="Proton acceptor" evidence="7">
    <location>
        <position position="259"/>
    </location>
</feature>
<dbReference type="EC" id="1.1.1.49" evidence="7"/>
<keyword evidence="6 7" id="KW-0119">Carbohydrate metabolism</keyword>
<dbReference type="InterPro" id="IPR022675">
    <property type="entry name" value="G6P_DH_C"/>
</dbReference>
<feature type="binding site" evidence="7">
    <location>
        <position position="197"/>
    </location>
    <ligand>
        <name>substrate</name>
    </ligand>
</feature>
<feature type="binding site" evidence="7">
    <location>
        <position position="254"/>
    </location>
    <ligand>
        <name>substrate</name>
    </ligand>
</feature>
<dbReference type="HAMAP" id="MF_00966">
    <property type="entry name" value="G6PD"/>
    <property type="match status" value="1"/>
</dbReference>
<dbReference type="InterPro" id="IPR001282">
    <property type="entry name" value="G6P_DH"/>
</dbReference>
<comment type="similarity">
    <text evidence="2 7">Belongs to the glucose-6-phosphate dehydrogenase family.</text>
</comment>
<reference evidence="10 11" key="1">
    <citation type="submission" date="2020-08" db="EMBL/GenBank/DDBJ databases">
        <title>Cohnella phylogeny.</title>
        <authorList>
            <person name="Dunlap C."/>
        </authorList>
    </citation>
    <scope>NUCLEOTIDE SEQUENCE [LARGE SCALE GENOMIC DNA]</scope>
    <source>
        <strain evidence="10 11">DSM 103658</strain>
    </source>
</reference>
<protein>
    <recommendedName>
        <fullName evidence="7">Glucose-6-phosphate 1-dehydrogenase</fullName>
        <shortName evidence="7">G6PD</shortName>
        <ecNumber evidence="7">1.1.1.49</ecNumber>
    </recommendedName>
</protein>
<name>A0A841TBU3_9BACL</name>
<evidence type="ECO:0000256" key="2">
    <source>
        <dbReference type="ARBA" id="ARBA00009975"/>
    </source>
</evidence>
<feature type="binding site" evidence="7">
    <location>
        <position position="360"/>
    </location>
    <ligand>
        <name>substrate</name>
    </ligand>
</feature>
<keyword evidence="4 7" id="KW-0521">NADP</keyword>
<dbReference type="PIRSF" id="PIRSF000110">
    <property type="entry name" value="G6PD"/>
    <property type="match status" value="1"/>
</dbReference>
<dbReference type="Gene3D" id="3.30.360.10">
    <property type="entry name" value="Dihydrodipicolinate Reductase, domain 2"/>
    <property type="match status" value="1"/>
</dbReference>
<dbReference type="NCBIfam" id="TIGR00871">
    <property type="entry name" value="zwf"/>
    <property type="match status" value="1"/>
</dbReference>
<keyword evidence="3 7" id="KW-0313">Glucose metabolism</keyword>
<evidence type="ECO:0000256" key="6">
    <source>
        <dbReference type="ARBA" id="ARBA00023277"/>
    </source>
</evidence>
<organism evidence="10 11">
    <name type="scientific">Cohnella lubricantis</name>
    <dbReference type="NCBI Taxonomy" id="2163172"/>
    <lineage>
        <taxon>Bacteria</taxon>
        <taxon>Bacillati</taxon>
        <taxon>Bacillota</taxon>
        <taxon>Bacilli</taxon>
        <taxon>Bacillales</taxon>
        <taxon>Paenibacillaceae</taxon>
        <taxon>Cohnella</taxon>
    </lineage>
</organism>
<dbReference type="InterPro" id="IPR019796">
    <property type="entry name" value="G6P_DH_AS"/>
</dbReference>
<feature type="binding site" evidence="7">
    <location>
        <position position="61"/>
    </location>
    <ligand>
        <name>NADP(+)</name>
        <dbReference type="ChEBI" id="CHEBI:58349"/>
    </ligand>
</feature>
<dbReference type="Pfam" id="PF00479">
    <property type="entry name" value="G6PD_N"/>
    <property type="match status" value="1"/>
</dbReference>
<feature type="binding site" evidence="7">
    <location>
        <begin position="104"/>
        <end position="105"/>
    </location>
    <ligand>
        <name>NADP(+)</name>
        <dbReference type="ChEBI" id="CHEBI:58349"/>
    </ligand>
</feature>
<feature type="binding site" evidence="7">
    <location>
        <position position="167"/>
    </location>
    <ligand>
        <name>NADP(+)</name>
        <dbReference type="ChEBI" id="CHEBI:58349"/>
    </ligand>
</feature>
<sequence>MTKDEDLQMDKTLDTAAAEGAVYFIFGATGDLARRKLFPALYSLYREGKLGDRFAIVGLARRPRTDEQFRDDVHESIREFCRYKPAEGGEWAAFAERFSYHPLDISNVDGMRQLSETTQELERRYEIPGNRLFYLALAPDLFGTVSRTLRDGGMLNSPGWHRLVIEKPFGYDYPSAERLNEEIRQVFREEEVFRIDHYLGKEMVQNIEMIRFANAFFEPLWNAGHIANVQITLAETVGVEERGAYYNKSGALRDMVQNHMLQMLTMIAMEPPSRLDPEDIRDEKVKVLRSIRTFSSPEEVRARVIRGQYAEGSSKGKPLPGYRQEESVPADSATETFFAARMFVDNFRWAGVPFYVRTGKRLPVKSTEIVVEFKNAPRNVLFARKQELQPNLLVIRVNPMEGIYIKINAKRPGNEMTIQPVVMEYCQSCLVGINTPEAYERLIFDAGRGDSTYFTRWDELAAAWQLVDPIAAAWRNNESELHFYPAGTWGPEQADALLREDGFRWWPVNGEEEDNVVWVTNSKPQ</sequence>
<comment type="caution">
    <text evidence="10">The sequence shown here is derived from an EMBL/GenBank/DDBJ whole genome shotgun (WGS) entry which is preliminary data.</text>
</comment>
<feature type="domain" description="Glucose-6-phosphate dehydrogenase NAD-binding" evidence="8">
    <location>
        <begin position="25"/>
        <end position="206"/>
    </location>
</feature>
<feature type="binding site" evidence="7">
    <location>
        <begin position="27"/>
        <end position="34"/>
    </location>
    <ligand>
        <name>NADP(+)</name>
        <dbReference type="ChEBI" id="CHEBI:58349"/>
    </ligand>
</feature>
<dbReference type="PROSITE" id="PS00069">
    <property type="entry name" value="G6P_DEHYDROGENASE"/>
    <property type="match status" value="1"/>
</dbReference>
<comment type="pathway">
    <text evidence="1 7">Carbohydrate degradation; pentose phosphate pathway; D-ribulose 5-phosphate from D-glucose 6-phosphate (oxidative stage): step 1/3.</text>
</comment>
<dbReference type="GO" id="GO:0005829">
    <property type="term" value="C:cytosol"/>
    <property type="evidence" value="ECO:0007669"/>
    <property type="project" value="TreeGrafter"/>
</dbReference>
<dbReference type="Pfam" id="PF02781">
    <property type="entry name" value="G6PD_C"/>
    <property type="match status" value="1"/>
</dbReference>
<dbReference type="PRINTS" id="PR00079">
    <property type="entry name" value="G6PDHDRGNASE"/>
</dbReference>
<dbReference type="SUPFAM" id="SSF51735">
    <property type="entry name" value="NAD(P)-binding Rossmann-fold domains"/>
    <property type="match status" value="1"/>
</dbReference>
<feature type="domain" description="Glucose-6-phosphate dehydrogenase C-terminal" evidence="9">
    <location>
        <begin position="209"/>
        <end position="506"/>
    </location>
</feature>
<dbReference type="GO" id="GO:0009051">
    <property type="term" value="P:pentose-phosphate shunt, oxidative branch"/>
    <property type="evidence" value="ECO:0007669"/>
    <property type="project" value="TreeGrafter"/>
</dbReference>
<accession>A0A841TBU3</accession>
<keyword evidence="5 7" id="KW-0560">Oxidoreductase</keyword>
<evidence type="ECO:0000256" key="1">
    <source>
        <dbReference type="ARBA" id="ARBA00004937"/>
    </source>
</evidence>
<evidence type="ECO:0000259" key="8">
    <source>
        <dbReference type="Pfam" id="PF00479"/>
    </source>
</evidence>
<dbReference type="GO" id="GO:0050661">
    <property type="term" value="F:NADP binding"/>
    <property type="evidence" value="ECO:0007669"/>
    <property type="project" value="UniProtKB-UniRule"/>
</dbReference>
<evidence type="ECO:0000313" key="11">
    <source>
        <dbReference type="Proteomes" id="UP000574133"/>
    </source>
</evidence>
<dbReference type="GO" id="GO:0004345">
    <property type="term" value="F:glucose-6-phosphate dehydrogenase activity"/>
    <property type="evidence" value="ECO:0007669"/>
    <property type="project" value="UniProtKB-UniRule"/>
</dbReference>
<dbReference type="EMBL" id="JACJVN010000056">
    <property type="protein sequence ID" value="MBB6678482.1"/>
    <property type="molecule type" value="Genomic_DNA"/>
</dbReference>
<evidence type="ECO:0000259" key="9">
    <source>
        <dbReference type="Pfam" id="PF02781"/>
    </source>
</evidence>
<feature type="binding site" evidence="7">
    <location>
        <position position="235"/>
    </location>
    <ligand>
        <name>substrate</name>
    </ligand>
</feature>
<dbReference type="InterPro" id="IPR036291">
    <property type="entry name" value="NAD(P)-bd_dom_sf"/>
</dbReference>
<evidence type="ECO:0000256" key="3">
    <source>
        <dbReference type="ARBA" id="ARBA00022526"/>
    </source>
</evidence>
<evidence type="ECO:0000313" key="10">
    <source>
        <dbReference type="EMBL" id="MBB6678482.1"/>
    </source>
</evidence>
<feature type="binding site" evidence="7">
    <location>
        <position position="201"/>
    </location>
    <ligand>
        <name>substrate</name>
    </ligand>
</feature>
<evidence type="ECO:0000256" key="4">
    <source>
        <dbReference type="ARBA" id="ARBA00022857"/>
    </source>
</evidence>
<evidence type="ECO:0000256" key="5">
    <source>
        <dbReference type="ARBA" id="ARBA00023002"/>
    </source>
</evidence>
<dbReference type="PANTHER" id="PTHR23429">
    <property type="entry name" value="GLUCOSE-6-PHOSPHATE 1-DEHYDROGENASE G6PD"/>
    <property type="match status" value="1"/>
</dbReference>
<dbReference type="PANTHER" id="PTHR23429:SF0">
    <property type="entry name" value="GLUCOSE-6-PHOSPHATE 1-DEHYDROGENASE"/>
    <property type="match status" value="1"/>
</dbReference>
<feature type="binding site" evidence="7">
    <location>
        <position position="365"/>
    </location>
    <ligand>
        <name>substrate</name>
    </ligand>
</feature>
<dbReference type="Gene3D" id="3.40.50.720">
    <property type="entry name" value="NAD(P)-binding Rossmann-like Domain"/>
    <property type="match status" value="1"/>
</dbReference>
<gene>
    <name evidence="7" type="primary">zwf</name>
    <name evidence="10" type="ORF">H4Q31_14415</name>
</gene>
<dbReference type="GO" id="GO:0006006">
    <property type="term" value="P:glucose metabolic process"/>
    <property type="evidence" value="ECO:0007669"/>
    <property type="project" value="UniProtKB-KW"/>
</dbReference>
<evidence type="ECO:0000256" key="7">
    <source>
        <dbReference type="HAMAP-Rule" id="MF_00966"/>
    </source>
</evidence>
<dbReference type="SUPFAM" id="SSF55347">
    <property type="entry name" value="Glyceraldehyde-3-phosphate dehydrogenase-like, C-terminal domain"/>
    <property type="match status" value="1"/>
</dbReference>
<keyword evidence="11" id="KW-1185">Reference proteome</keyword>
<dbReference type="AlphaFoldDB" id="A0A841TBU3"/>